<keyword evidence="2" id="KW-1185">Reference proteome</keyword>
<dbReference type="Proteomes" id="UP000235589">
    <property type="component" value="Chromosome"/>
</dbReference>
<dbReference type="InterPro" id="IPR038559">
    <property type="entry name" value="XkdN-like_sf"/>
</dbReference>
<name>A0A2K9P067_9FIRM</name>
<dbReference type="InterPro" id="IPR014986">
    <property type="entry name" value="XkdN-like"/>
</dbReference>
<proteinExistence type="predicted"/>
<reference evidence="1 2" key="1">
    <citation type="submission" date="2017-04" db="EMBL/GenBank/DDBJ databases">
        <title>Monoglobus pectinilyticus 14 draft genome.</title>
        <authorList>
            <person name="Kim C."/>
            <person name="Rosendale D.I."/>
            <person name="Kelly W.J."/>
            <person name="Tannock G.W."/>
            <person name="Patchett M.L."/>
            <person name="Jordens J.Z."/>
        </authorList>
    </citation>
    <scope>NUCLEOTIDE SEQUENCE [LARGE SCALE GENOMIC DNA]</scope>
    <source>
        <strain evidence="1 2">14</strain>
    </source>
</reference>
<dbReference type="OrthoDB" id="1807498at2"/>
<dbReference type="Pfam" id="PF08890">
    <property type="entry name" value="Phage_TAC_5"/>
    <property type="match status" value="1"/>
</dbReference>
<sequence length="139" mass="15500">MGTLKGFLNPKKIENIKFVVSNRFVDDDGNPLEWELRALSAKESELLQTECMIKKASGRRGVSSLDLDAALYTKKMMAKCVVKPDLNEIDIQDAYGVSCAEDVLGNMLTSGEYTALSNKLLDVNDFNEIFEDEVKEAKN</sequence>
<dbReference type="AlphaFoldDB" id="A0A2K9P067"/>
<protein>
    <submittedName>
        <fullName evidence="1">XkdN-like protein</fullName>
    </submittedName>
</protein>
<dbReference type="RefSeq" id="WP_102364941.1">
    <property type="nucleotide sequence ID" value="NZ_CP020991.1"/>
</dbReference>
<dbReference type="KEGG" id="mpec:B9O19_00471"/>
<dbReference type="GeneID" id="98061895"/>
<dbReference type="Gene3D" id="3.30.2220.30">
    <property type="match status" value="1"/>
</dbReference>
<dbReference type="EMBL" id="CP020991">
    <property type="protein sequence ID" value="AUO18654.1"/>
    <property type="molecule type" value="Genomic_DNA"/>
</dbReference>
<accession>A0A2K9P067</accession>
<gene>
    <name evidence="1" type="ORF">B9O19_00471</name>
</gene>
<evidence type="ECO:0000313" key="1">
    <source>
        <dbReference type="EMBL" id="AUO18654.1"/>
    </source>
</evidence>
<organism evidence="1 2">
    <name type="scientific">Monoglobus pectinilyticus</name>
    <dbReference type="NCBI Taxonomy" id="1981510"/>
    <lineage>
        <taxon>Bacteria</taxon>
        <taxon>Bacillati</taxon>
        <taxon>Bacillota</taxon>
        <taxon>Clostridia</taxon>
        <taxon>Monoglobales</taxon>
        <taxon>Monoglobaceae</taxon>
        <taxon>Monoglobus</taxon>
    </lineage>
</organism>
<evidence type="ECO:0000313" key="2">
    <source>
        <dbReference type="Proteomes" id="UP000235589"/>
    </source>
</evidence>